<keyword evidence="5" id="KW-1185">Reference proteome</keyword>
<gene>
    <name evidence="4" type="ORF">CLO192961_LOCUS258983</name>
</gene>
<dbReference type="InterPro" id="IPR035994">
    <property type="entry name" value="Nucleoside_phosphorylase_sf"/>
</dbReference>
<evidence type="ECO:0000259" key="2">
    <source>
        <dbReference type="Pfam" id="PF01048"/>
    </source>
</evidence>
<dbReference type="Pfam" id="PF24883">
    <property type="entry name" value="NPHP3_N"/>
    <property type="match status" value="1"/>
</dbReference>
<dbReference type="InterPro" id="IPR000845">
    <property type="entry name" value="Nucleoside_phosphorylase_d"/>
</dbReference>
<keyword evidence="1" id="KW-0677">Repeat</keyword>
<evidence type="ECO:0000313" key="4">
    <source>
        <dbReference type="EMBL" id="VUC29429.1"/>
    </source>
</evidence>
<dbReference type="Proteomes" id="UP000766486">
    <property type="component" value="Unassembled WGS sequence"/>
</dbReference>
<dbReference type="PANTHER" id="PTHR46082">
    <property type="entry name" value="ATP/GTP-BINDING PROTEIN-RELATED"/>
    <property type="match status" value="1"/>
</dbReference>
<evidence type="ECO:0000313" key="5">
    <source>
        <dbReference type="Proteomes" id="UP000766486"/>
    </source>
</evidence>
<dbReference type="InterPro" id="IPR056884">
    <property type="entry name" value="NPHP3-like_N"/>
</dbReference>
<dbReference type="EMBL" id="CABFNS010000800">
    <property type="protein sequence ID" value="VUC29429.1"/>
    <property type="molecule type" value="Genomic_DNA"/>
</dbReference>
<evidence type="ECO:0000259" key="3">
    <source>
        <dbReference type="Pfam" id="PF24883"/>
    </source>
</evidence>
<dbReference type="Pfam" id="PF01048">
    <property type="entry name" value="PNP_UDP_1"/>
    <property type="match status" value="1"/>
</dbReference>
<dbReference type="InterPro" id="IPR053137">
    <property type="entry name" value="NLR-like"/>
</dbReference>
<dbReference type="PANTHER" id="PTHR46082:SF11">
    <property type="entry name" value="AAA+ ATPASE DOMAIN-CONTAINING PROTEIN-RELATED"/>
    <property type="match status" value="1"/>
</dbReference>
<reference evidence="4 5" key="1">
    <citation type="submission" date="2019-06" db="EMBL/GenBank/DDBJ databases">
        <authorList>
            <person name="Broberg M."/>
        </authorList>
    </citation>
    <scope>NUCLEOTIDE SEQUENCE [LARGE SCALE GENOMIC DNA]</scope>
</reference>
<evidence type="ECO:0008006" key="6">
    <source>
        <dbReference type="Google" id="ProtNLM"/>
    </source>
</evidence>
<feature type="domain" description="Nephrocystin 3-like N-terminal" evidence="3">
    <location>
        <begin position="341"/>
        <end position="482"/>
    </location>
</feature>
<feature type="domain" description="Nucleoside phosphorylase" evidence="2">
    <location>
        <begin position="12"/>
        <end position="290"/>
    </location>
</feature>
<protein>
    <recommendedName>
        <fullName evidence="6">Nucleoside phosphorylase domain-containing protein</fullName>
    </recommendedName>
</protein>
<dbReference type="Gene3D" id="3.40.50.1580">
    <property type="entry name" value="Nucleoside phosphorylase domain"/>
    <property type="match status" value="1"/>
</dbReference>
<dbReference type="SUPFAM" id="SSF53167">
    <property type="entry name" value="Purine and uridine phosphorylases"/>
    <property type="match status" value="1"/>
</dbReference>
<sequence length="547" mass="61144">MSNPDLYTVGWIVARPVEADAAAAFLEEEHDLLVSQPRHDINSYTLGKIAGHNVVIAALPSGFYGKVSAASTASHMIRTFENIRMVLTVGIGGGAPTKANDIRLGDVVVGNKGVLPYDMGKDIQGMDKFHITGNIHVPPMFLGTVVTNLGSRMRRQPKGHDLRGKIETALEAGGPFLRKSCRRPDPTSDRLYHANILHADAEADCSDACGSGPENLIEKGPREDDEEDVKIHYGLIASADQVMRNAITRDRFSKDHKVLCFEMEAAGLMHQFPCLAIRGIYNYSDTHKHKAWQGYAAMAAAAYARDLLSIMPQETVSKVKLKRKERFLTSSQKTTTFTNIFLELPSIEEQKEKKGWMLFCPGDLRSGKTIFTSILIGITYLYFNFKRQEEQTLDKLLAAVLRQLIPKQGSAMDDLMALYIRHGCSDQPSRPKTSELIILLNQMLPKFEKIYLVIDALDECPSPTPRAKYRLNILITARTKTRITQSLQVDHSQLITSRPTDIKHFLTHELLSQFPEFMGEDSNSYTMPLAAFRNIQAERSYSSLLSL</sequence>
<name>A0ABY6UFM8_BIOOC</name>
<comment type="caution">
    <text evidence="4">The sequence shown here is derived from an EMBL/GenBank/DDBJ whole genome shotgun (WGS) entry which is preliminary data.</text>
</comment>
<organism evidence="4 5">
    <name type="scientific">Bionectria ochroleuca</name>
    <name type="common">Gliocladium roseum</name>
    <dbReference type="NCBI Taxonomy" id="29856"/>
    <lineage>
        <taxon>Eukaryota</taxon>
        <taxon>Fungi</taxon>
        <taxon>Dikarya</taxon>
        <taxon>Ascomycota</taxon>
        <taxon>Pezizomycotina</taxon>
        <taxon>Sordariomycetes</taxon>
        <taxon>Hypocreomycetidae</taxon>
        <taxon>Hypocreales</taxon>
        <taxon>Bionectriaceae</taxon>
        <taxon>Clonostachys</taxon>
    </lineage>
</organism>
<proteinExistence type="predicted"/>
<accession>A0ABY6UFM8</accession>
<evidence type="ECO:0000256" key="1">
    <source>
        <dbReference type="ARBA" id="ARBA00022737"/>
    </source>
</evidence>